<reference evidence="2" key="1">
    <citation type="journal article" date="2020" name="Microb. Genom.">
        <title>Genetic diversity of clinical and environmental Mucorales isolates obtained from an investigation of mucormycosis cases among solid organ transplant recipients.</title>
        <authorList>
            <person name="Nguyen M.H."/>
            <person name="Kaul D."/>
            <person name="Muto C."/>
            <person name="Cheng S.J."/>
            <person name="Richter R.A."/>
            <person name="Bruno V.M."/>
            <person name="Liu G."/>
            <person name="Beyhan S."/>
            <person name="Sundermann A.J."/>
            <person name="Mounaud S."/>
            <person name="Pasculle A.W."/>
            <person name="Nierman W.C."/>
            <person name="Driscoll E."/>
            <person name="Cumbie R."/>
            <person name="Clancy C.J."/>
            <person name="Dupont C.L."/>
        </authorList>
    </citation>
    <scope>NUCLEOTIDE SEQUENCE</scope>
    <source>
        <strain evidence="2">GL11</strain>
    </source>
</reference>
<sequence length="97" mass="11242">MAQAFDPFVVRDIRVEGRREVHGRRSDRSDPPPVRHGVLHRRADPDGQQRGCRGRAGTPDDRLRQLQRHARIRFQGHHHLAWPGGIRRGPHFRPLDA</sequence>
<proteinExistence type="predicted"/>
<comment type="caution">
    <text evidence="2">The sequence shown here is derived from an EMBL/GenBank/DDBJ whole genome shotgun (WGS) entry which is preliminary data.</text>
</comment>
<keyword evidence="3" id="KW-1185">Reference proteome</keyword>
<accession>A0A9P6WS93</accession>
<name>A0A9P6WS93_RHIOR</name>
<dbReference type="EMBL" id="JAANQT010010975">
    <property type="protein sequence ID" value="KAG1274683.1"/>
    <property type="molecule type" value="Genomic_DNA"/>
</dbReference>
<protein>
    <submittedName>
        <fullName evidence="2">Uncharacterized protein</fullName>
    </submittedName>
</protein>
<dbReference type="Proteomes" id="UP000716291">
    <property type="component" value="Unassembled WGS sequence"/>
</dbReference>
<evidence type="ECO:0000256" key="1">
    <source>
        <dbReference type="SAM" id="MobiDB-lite"/>
    </source>
</evidence>
<evidence type="ECO:0000313" key="2">
    <source>
        <dbReference type="EMBL" id="KAG1274683.1"/>
    </source>
</evidence>
<dbReference type="AlphaFoldDB" id="A0A9P6WS93"/>
<feature type="compositionally biased region" description="Basic and acidic residues" evidence="1">
    <location>
        <begin position="17"/>
        <end position="30"/>
    </location>
</feature>
<organism evidence="2 3">
    <name type="scientific">Rhizopus oryzae</name>
    <name type="common">Mucormycosis agent</name>
    <name type="synonym">Rhizopus arrhizus var. delemar</name>
    <dbReference type="NCBI Taxonomy" id="64495"/>
    <lineage>
        <taxon>Eukaryota</taxon>
        <taxon>Fungi</taxon>
        <taxon>Fungi incertae sedis</taxon>
        <taxon>Mucoromycota</taxon>
        <taxon>Mucoromycotina</taxon>
        <taxon>Mucoromycetes</taxon>
        <taxon>Mucorales</taxon>
        <taxon>Mucorineae</taxon>
        <taxon>Rhizopodaceae</taxon>
        <taxon>Rhizopus</taxon>
    </lineage>
</organism>
<evidence type="ECO:0000313" key="3">
    <source>
        <dbReference type="Proteomes" id="UP000716291"/>
    </source>
</evidence>
<feature type="region of interest" description="Disordered" evidence="1">
    <location>
        <begin position="17"/>
        <end position="61"/>
    </location>
</feature>
<gene>
    <name evidence="2" type="ORF">G6F64_015067</name>
</gene>